<dbReference type="InterPro" id="IPR013785">
    <property type="entry name" value="Aldolase_TIM"/>
</dbReference>
<dbReference type="NCBIfam" id="TIGR04085">
    <property type="entry name" value="rSAM_more_4Fe4S"/>
    <property type="match status" value="1"/>
</dbReference>
<dbReference type="EMBL" id="CP003273">
    <property type="protein sequence ID" value="AGL03150.1"/>
    <property type="molecule type" value="Genomic_DNA"/>
</dbReference>
<protein>
    <submittedName>
        <fullName evidence="8">Radical SAM additional 4Fe4S-binding domain protein</fullName>
    </submittedName>
</protein>
<dbReference type="eggNOG" id="COG0641">
    <property type="taxonomic scope" value="Bacteria"/>
</dbReference>
<dbReference type="Proteomes" id="UP000013520">
    <property type="component" value="Chromosome"/>
</dbReference>
<comment type="similarity">
    <text evidence="6">Belongs to the radical SAM superfamily. Anaerobic sulfatase-maturating enzyme family.</text>
</comment>
<dbReference type="SFLD" id="SFLDG01067">
    <property type="entry name" value="SPASM/twitch_domain_containing"/>
    <property type="match status" value="1"/>
</dbReference>
<sequence>MRRVTEHVKQLKKMYSIDDGRLKGEGGWGKLPLFWFILFLSYKCTRRCDYCYAFNQVGDDNKSEMDENTFSRLLEWIPEVWKVNNVKVNTILFLGGEPLLRTDRIKKIMDAVDKNTNGIMQGNIYTNGDLVDSVNWDDLEGIRWITTNVTDISIQELSRRMKIIGERSNVIGQTIVATMDDYNLDRIIDITRFGLENGYRLRYQKNLFKESDTEYKKRLLKRYHELCDLLENYIVKGYDVHTTFLLDTLIPLWDLESSPYPCGKRIAAVFPDGTVGPCIRDHSFKTGTIFDPDPLSKIQCDIYHYDLAKPGIPDECKECESKTTCQGGCPHDKLLLTGTASGKSAACDIHKEIIPRLRYLDKLKTTRVQMHKGQMR</sequence>
<accession>R4KRF4</accession>
<dbReference type="PANTHER" id="PTHR43273:SF3">
    <property type="entry name" value="ANAEROBIC SULFATASE-MATURATING ENZYME HOMOLOG ASLB-RELATED"/>
    <property type="match status" value="1"/>
</dbReference>
<dbReference type="SFLD" id="SFLDS00029">
    <property type="entry name" value="Radical_SAM"/>
    <property type="match status" value="1"/>
</dbReference>
<dbReference type="InterPro" id="IPR023867">
    <property type="entry name" value="Sulphatase_maturase_rSAM"/>
</dbReference>
<dbReference type="OrthoDB" id="9810775at2"/>
<gene>
    <name evidence="8" type="ORF">Desgi_3838</name>
</gene>
<evidence type="ECO:0000256" key="1">
    <source>
        <dbReference type="ARBA" id="ARBA00001966"/>
    </source>
</evidence>
<dbReference type="GO" id="GO:0016491">
    <property type="term" value="F:oxidoreductase activity"/>
    <property type="evidence" value="ECO:0007669"/>
    <property type="project" value="InterPro"/>
</dbReference>
<keyword evidence="5" id="KW-0411">Iron-sulfur</keyword>
<dbReference type="AlphaFoldDB" id="R4KRF4"/>
<keyword evidence="4" id="KW-0408">Iron</keyword>
<keyword evidence="9" id="KW-1185">Reference proteome</keyword>
<dbReference type="HOGENOM" id="CLU_009273_3_0_9"/>
<dbReference type="PANTHER" id="PTHR43273">
    <property type="entry name" value="ANAEROBIC SULFATASE-MATURATING ENZYME HOMOLOG ASLB-RELATED"/>
    <property type="match status" value="1"/>
</dbReference>
<dbReference type="RefSeq" id="WP_006520547.1">
    <property type="nucleotide sequence ID" value="NC_021184.1"/>
</dbReference>
<dbReference type="InterPro" id="IPR023885">
    <property type="entry name" value="4Fe4S-binding_SPASM_dom"/>
</dbReference>
<dbReference type="GO" id="GO:0046872">
    <property type="term" value="F:metal ion binding"/>
    <property type="evidence" value="ECO:0007669"/>
    <property type="project" value="UniProtKB-KW"/>
</dbReference>
<keyword evidence="2" id="KW-0949">S-adenosyl-L-methionine</keyword>
<evidence type="ECO:0000256" key="6">
    <source>
        <dbReference type="ARBA" id="ARBA00023601"/>
    </source>
</evidence>
<evidence type="ECO:0000256" key="5">
    <source>
        <dbReference type="ARBA" id="ARBA00023014"/>
    </source>
</evidence>
<reference evidence="8 9" key="1">
    <citation type="submission" date="2012-01" db="EMBL/GenBank/DDBJ databases">
        <title>Complete sequence of Desulfotomaculum gibsoniae DSM 7213.</title>
        <authorList>
            <consortium name="US DOE Joint Genome Institute"/>
            <person name="Lucas S."/>
            <person name="Han J."/>
            <person name="Lapidus A."/>
            <person name="Cheng J.-F."/>
            <person name="Goodwin L."/>
            <person name="Pitluck S."/>
            <person name="Peters L."/>
            <person name="Ovchinnikova G."/>
            <person name="Teshima H."/>
            <person name="Detter J.C."/>
            <person name="Han C."/>
            <person name="Tapia R."/>
            <person name="Land M."/>
            <person name="Hauser L."/>
            <person name="Kyrpides N."/>
            <person name="Ivanova N."/>
            <person name="Pagani I."/>
            <person name="Parshina S."/>
            <person name="Plugge C."/>
            <person name="Muyzer G."/>
            <person name="Kuever J."/>
            <person name="Ivanova A."/>
            <person name="Nazina T."/>
            <person name="Klenk H.-P."/>
            <person name="Brambilla E."/>
            <person name="Spring S."/>
            <person name="Stams A.F."/>
            <person name="Woyke T."/>
        </authorList>
    </citation>
    <scope>NUCLEOTIDE SEQUENCE [LARGE SCALE GENOMIC DNA]</scope>
    <source>
        <strain evidence="8 9">DSM 7213</strain>
    </source>
</reference>
<keyword evidence="3" id="KW-0479">Metal-binding</keyword>
<dbReference type="SUPFAM" id="SSF102114">
    <property type="entry name" value="Radical SAM enzymes"/>
    <property type="match status" value="1"/>
</dbReference>
<dbReference type="Pfam" id="PF04055">
    <property type="entry name" value="Radical_SAM"/>
    <property type="match status" value="1"/>
</dbReference>
<evidence type="ECO:0000313" key="8">
    <source>
        <dbReference type="EMBL" id="AGL03150.1"/>
    </source>
</evidence>
<dbReference type="InterPro" id="IPR007197">
    <property type="entry name" value="rSAM"/>
</dbReference>
<evidence type="ECO:0000256" key="4">
    <source>
        <dbReference type="ARBA" id="ARBA00023004"/>
    </source>
</evidence>
<feature type="domain" description="Radical SAM core" evidence="7">
    <location>
        <begin position="41"/>
        <end position="164"/>
    </location>
</feature>
<dbReference type="Gene3D" id="3.20.20.70">
    <property type="entry name" value="Aldolase class I"/>
    <property type="match status" value="2"/>
</dbReference>
<proteinExistence type="inferred from homology"/>
<organism evidence="8 9">
    <name type="scientific">Desulfoscipio gibsoniae DSM 7213</name>
    <dbReference type="NCBI Taxonomy" id="767817"/>
    <lineage>
        <taxon>Bacteria</taxon>
        <taxon>Bacillati</taxon>
        <taxon>Bacillota</taxon>
        <taxon>Clostridia</taxon>
        <taxon>Eubacteriales</taxon>
        <taxon>Desulfallaceae</taxon>
        <taxon>Desulfoscipio</taxon>
    </lineage>
</organism>
<evidence type="ECO:0000313" key="9">
    <source>
        <dbReference type="Proteomes" id="UP000013520"/>
    </source>
</evidence>
<evidence type="ECO:0000256" key="3">
    <source>
        <dbReference type="ARBA" id="ARBA00022723"/>
    </source>
</evidence>
<evidence type="ECO:0000256" key="2">
    <source>
        <dbReference type="ARBA" id="ARBA00022691"/>
    </source>
</evidence>
<evidence type="ECO:0000259" key="7">
    <source>
        <dbReference type="Pfam" id="PF04055"/>
    </source>
</evidence>
<dbReference type="InterPro" id="IPR058240">
    <property type="entry name" value="rSAM_sf"/>
</dbReference>
<dbReference type="GO" id="GO:0051536">
    <property type="term" value="F:iron-sulfur cluster binding"/>
    <property type="evidence" value="ECO:0007669"/>
    <property type="project" value="UniProtKB-KW"/>
</dbReference>
<dbReference type="KEGG" id="dgi:Desgi_3838"/>
<dbReference type="STRING" id="767817.Desgi_3838"/>
<dbReference type="CDD" id="cd01335">
    <property type="entry name" value="Radical_SAM"/>
    <property type="match status" value="1"/>
</dbReference>
<name>R4KRF4_9FIRM</name>
<comment type="cofactor">
    <cofactor evidence="1">
        <name>[4Fe-4S] cluster</name>
        <dbReference type="ChEBI" id="CHEBI:49883"/>
    </cofactor>
</comment>